<dbReference type="Proteomes" id="UP000307592">
    <property type="component" value="Unassembled WGS sequence"/>
</dbReference>
<dbReference type="AlphaFoldDB" id="A0A5C4RDF2"/>
<proteinExistence type="predicted"/>
<gene>
    <name evidence="2" type="ORF">EP164_20615</name>
</gene>
<feature type="transmembrane region" description="Helical" evidence="1">
    <location>
        <begin position="12"/>
        <end position="39"/>
    </location>
</feature>
<accession>A0A5C4RDF2</accession>
<dbReference type="EMBL" id="SBIJ01000065">
    <property type="protein sequence ID" value="TNH41784.1"/>
    <property type="molecule type" value="Genomic_DNA"/>
</dbReference>
<feature type="transmembrane region" description="Helical" evidence="1">
    <location>
        <begin position="51"/>
        <end position="69"/>
    </location>
</feature>
<dbReference type="RefSeq" id="WP_139657032.1">
    <property type="nucleotide sequence ID" value="NZ_CAWOQH010000194.1"/>
</dbReference>
<name>A0A5C4RDF2_PHOLU</name>
<sequence length="78" mass="8951">MSVLDGVTVVIIWLFLIYVLYVGHFWYISVPLGLFFIFMAVKTAKTVKIKILCTGLALFFLIAPITALLKYREIFYLA</sequence>
<evidence type="ECO:0000256" key="1">
    <source>
        <dbReference type="SAM" id="Phobius"/>
    </source>
</evidence>
<keyword evidence="1" id="KW-0472">Membrane</keyword>
<evidence type="ECO:0000313" key="2">
    <source>
        <dbReference type="EMBL" id="TNH41784.1"/>
    </source>
</evidence>
<keyword evidence="1" id="KW-1133">Transmembrane helix</keyword>
<protein>
    <submittedName>
        <fullName evidence="2">Uncharacterized protein</fullName>
    </submittedName>
</protein>
<evidence type="ECO:0000313" key="3">
    <source>
        <dbReference type="Proteomes" id="UP000307592"/>
    </source>
</evidence>
<organism evidence="2 3">
    <name type="scientific">Photorhabdus luminescens subsp. sonorensis</name>
    <dbReference type="NCBI Taxonomy" id="1173677"/>
    <lineage>
        <taxon>Bacteria</taxon>
        <taxon>Pseudomonadati</taxon>
        <taxon>Pseudomonadota</taxon>
        <taxon>Gammaproteobacteria</taxon>
        <taxon>Enterobacterales</taxon>
        <taxon>Morganellaceae</taxon>
        <taxon>Photorhabdus</taxon>
    </lineage>
</organism>
<comment type="caution">
    <text evidence="2">The sequence shown here is derived from an EMBL/GenBank/DDBJ whole genome shotgun (WGS) entry which is preliminary data.</text>
</comment>
<keyword evidence="1" id="KW-0812">Transmembrane</keyword>
<reference evidence="2 3" key="1">
    <citation type="submission" date="2019-01" db="EMBL/GenBank/DDBJ databases">
        <title>Draft genome assembly of Photorhabdus luminescens subsp. sonorensis Caborca.</title>
        <authorList>
            <person name="Duong D.A."/>
            <person name="Espinosa-Artiles P."/>
            <person name="Orozco R.A."/>
            <person name="Molnar I."/>
            <person name="Stock P."/>
        </authorList>
    </citation>
    <scope>NUCLEOTIDE SEQUENCE [LARGE SCALE GENOMIC DNA]</scope>
    <source>
        <strain evidence="2 3">Caborca</strain>
    </source>
</reference>